<dbReference type="Pfam" id="PF25917">
    <property type="entry name" value="BSH_RND"/>
    <property type="match status" value="1"/>
</dbReference>
<evidence type="ECO:0000256" key="2">
    <source>
        <dbReference type="ARBA" id="ARBA00009477"/>
    </source>
</evidence>
<dbReference type="InterPro" id="IPR058625">
    <property type="entry name" value="MdtA-like_BSH"/>
</dbReference>
<dbReference type="Proteomes" id="UP000500767">
    <property type="component" value="Chromosome"/>
</dbReference>
<proteinExistence type="inferred from homology"/>
<gene>
    <name evidence="9" type="ORF">HN018_13070</name>
</gene>
<dbReference type="Pfam" id="PF25944">
    <property type="entry name" value="Beta-barrel_RND"/>
    <property type="match status" value="1"/>
</dbReference>
<organism evidence="9 10">
    <name type="scientific">Lichenicola cladoniae</name>
    <dbReference type="NCBI Taxonomy" id="1484109"/>
    <lineage>
        <taxon>Bacteria</taxon>
        <taxon>Pseudomonadati</taxon>
        <taxon>Pseudomonadota</taxon>
        <taxon>Alphaproteobacteria</taxon>
        <taxon>Acetobacterales</taxon>
        <taxon>Acetobacteraceae</taxon>
        <taxon>Lichenicola</taxon>
    </lineage>
</organism>
<comment type="subcellular location">
    <subcellularLocation>
        <location evidence="1">Cell envelope</location>
    </subcellularLocation>
</comment>
<dbReference type="AlphaFoldDB" id="A0A6M8HRE0"/>
<dbReference type="Gene3D" id="2.40.420.20">
    <property type="match status" value="1"/>
</dbReference>
<dbReference type="PANTHER" id="PTHR30158">
    <property type="entry name" value="ACRA/E-RELATED COMPONENT OF DRUG EFFLUX TRANSPORTER"/>
    <property type="match status" value="1"/>
</dbReference>
<dbReference type="Gene3D" id="2.40.30.170">
    <property type="match status" value="1"/>
</dbReference>
<dbReference type="GO" id="GO:0030313">
    <property type="term" value="C:cell envelope"/>
    <property type="evidence" value="ECO:0007669"/>
    <property type="project" value="UniProtKB-SubCell"/>
</dbReference>
<dbReference type="InterPro" id="IPR058627">
    <property type="entry name" value="MdtA-like_C"/>
</dbReference>
<sequence length="414" mass="44389">MNDIETIKTTKTAGNEPARGPRRSRAGILAGSTALAVLALSAGFLVLDGAARPSHAIQAPPPPPSVLVSEPLRQDVSQEVHLLGQFSAVDRVELRAQVGGTLSEIDFKDGQIVHKDDLLFVIDPRPYEIKLASAVASVQTAKARLDLATSQLWRAQQLKRTDFGTAENVDQRSNDLRAATAALATSDEAVRDAQLDLEYCRVTAPFDGRINDHQVSVRSLVSGSRAGASATTLLATVVSLDPIHLDFDMSENDFLAFQRAHTPGQLGETVRFRLGDEKHATHTGKLDFIDNTLDRSSGTIHARALVDNHDLFLVPGEFARLVVEIGRPTPSLLVPDQAVMLDQSQSLLLTVGPDGTVIPKPVEVGALYKGLRVVQSGLLPTDRVIVDGLMHAMPGTKVTPTASAIHFAADDGRD</sequence>
<dbReference type="Pfam" id="PF25876">
    <property type="entry name" value="HH_MFP_RND"/>
    <property type="match status" value="1"/>
</dbReference>
<dbReference type="EMBL" id="CP053708">
    <property type="protein sequence ID" value="QKE90845.1"/>
    <property type="molecule type" value="Genomic_DNA"/>
</dbReference>
<dbReference type="InterPro" id="IPR006143">
    <property type="entry name" value="RND_pump_MFP"/>
</dbReference>
<dbReference type="GO" id="GO:0005886">
    <property type="term" value="C:plasma membrane"/>
    <property type="evidence" value="ECO:0007669"/>
    <property type="project" value="TreeGrafter"/>
</dbReference>
<feature type="region of interest" description="Disordered" evidence="3">
    <location>
        <begin position="1"/>
        <end position="24"/>
    </location>
</feature>
<dbReference type="InterPro" id="IPR058626">
    <property type="entry name" value="MdtA-like_b-barrel"/>
</dbReference>
<dbReference type="Gene3D" id="1.10.287.470">
    <property type="entry name" value="Helix hairpin bin"/>
    <property type="match status" value="1"/>
</dbReference>
<name>A0A6M8HRE0_9PROT</name>
<feature type="domain" description="Multidrug resistance protein MdtA-like C-terminal permuted SH3" evidence="8">
    <location>
        <begin position="332"/>
        <end position="389"/>
    </location>
</feature>
<evidence type="ECO:0000256" key="4">
    <source>
        <dbReference type="SAM" id="Phobius"/>
    </source>
</evidence>
<evidence type="ECO:0000256" key="3">
    <source>
        <dbReference type="SAM" id="MobiDB-lite"/>
    </source>
</evidence>
<dbReference type="GO" id="GO:0046677">
    <property type="term" value="P:response to antibiotic"/>
    <property type="evidence" value="ECO:0007669"/>
    <property type="project" value="TreeGrafter"/>
</dbReference>
<accession>A0A6M8HRE0</accession>
<evidence type="ECO:0000313" key="10">
    <source>
        <dbReference type="Proteomes" id="UP000500767"/>
    </source>
</evidence>
<evidence type="ECO:0000259" key="5">
    <source>
        <dbReference type="Pfam" id="PF25876"/>
    </source>
</evidence>
<dbReference type="Gene3D" id="2.40.50.100">
    <property type="match status" value="1"/>
</dbReference>
<feature type="transmembrane region" description="Helical" evidence="4">
    <location>
        <begin position="26"/>
        <end position="47"/>
    </location>
</feature>
<evidence type="ECO:0000256" key="1">
    <source>
        <dbReference type="ARBA" id="ARBA00004196"/>
    </source>
</evidence>
<comment type="similarity">
    <text evidence="2">Belongs to the membrane fusion protein (MFP) (TC 8.A.1) family.</text>
</comment>
<evidence type="ECO:0000259" key="7">
    <source>
        <dbReference type="Pfam" id="PF25944"/>
    </source>
</evidence>
<feature type="domain" description="Multidrug resistance protein MdtA-like barrel-sandwich hybrid" evidence="6">
    <location>
        <begin position="91"/>
        <end position="229"/>
    </location>
</feature>
<dbReference type="RefSeq" id="WP_171836274.1">
    <property type="nucleotide sequence ID" value="NZ_CP053708.1"/>
</dbReference>
<protein>
    <submittedName>
        <fullName evidence="9">Efflux RND transporter periplasmic adaptor subunit</fullName>
    </submittedName>
</protein>
<keyword evidence="4" id="KW-0472">Membrane</keyword>
<keyword evidence="4" id="KW-1133">Transmembrane helix</keyword>
<dbReference type="PANTHER" id="PTHR30158:SF24">
    <property type="entry name" value="HLYD FAMILY SECRETION PROTEIN"/>
    <property type="match status" value="1"/>
</dbReference>
<dbReference type="NCBIfam" id="TIGR01730">
    <property type="entry name" value="RND_mfp"/>
    <property type="match status" value="1"/>
</dbReference>
<keyword evidence="4" id="KW-0812">Transmembrane</keyword>
<evidence type="ECO:0000259" key="6">
    <source>
        <dbReference type="Pfam" id="PF25917"/>
    </source>
</evidence>
<dbReference type="Pfam" id="PF25967">
    <property type="entry name" value="RND-MFP_C"/>
    <property type="match status" value="1"/>
</dbReference>
<feature type="domain" description="Multidrug resistance protein MdtA-like alpha-helical hairpin" evidence="5">
    <location>
        <begin position="131"/>
        <end position="199"/>
    </location>
</feature>
<dbReference type="SUPFAM" id="SSF111369">
    <property type="entry name" value="HlyD-like secretion proteins"/>
    <property type="match status" value="1"/>
</dbReference>
<reference evidence="9 10" key="1">
    <citation type="journal article" date="2014" name="World J. Microbiol. Biotechnol.">
        <title>Biodiversity and physiological characteristics of Antarctic and Arctic lichens-associated bacteria.</title>
        <authorList>
            <person name="Lee Y.M."/>
            <person name="Kim E.H."/>
            <person name="Lee H.K."/>
            <person name="Hong S.G."/>
        </authorList>
    </citation>
    <scope>NUCLEOTIDE SEQUENCE [LARGE SCALE GENOMIC DNA]</scope>
    <source>
        <strain evidence="9 10">PAMC 26569</strain>
    </source>
</reference>
<feature type="domain" description="Multidrug resistance protein MdtA-like beta-barrel" evidence="7">
    <location>
        <begin position="242"/>
        <end position="325"/>
    </location>
</feature>
<evidence type="ECO:0000313" key="9">
    <source>
        <dbReference type="EMBL" id="QKE90845.1"/>
    </source>
</evidence>
<evidence type="ECO:0000259" key="8">
    <source>
        <dbReference type="Pfam" id="PF25967"/>
    </source>
</evidence>
<keyword evidence="10" id="KW-1185">Reference proteome</keyword>
<dbReference type="KEGG" id="lck:HN018_13070"/>
<dbReference type="GO" id="GO:0022857">
    <property type="term" value="F:transmembrane transporter activity"/>
    <property type="evidence" value="ECO:0007669"/>
    <property type="project" value="InterPro"/>
</dbReference>
<dbReference type="InterPro" id="IPR058624">
    <property type="entry name" value="MdtA-like_HH"/>
</dbReference>